<organism evidence="1">
    <name type="scientific">Siphoviridae sp. ctj8j9</name>
    <dbReference type="NCBI Taxonomy" id="2825629"/>
    <lineage>
        <taxon>Viruses</taxon>
        <taxon>Duplodnaviria</taxon>
        <taxon>Heunggongvirae</taxon>
        <taxon>Uroviricota</taxon>
        <taxon>Caudoviricetes</taxon>
    </lineage>
</organism>
<accession>A0A8S5TSK2</accession>
<sequence>MSKLYLDQARYFKIYLGTLLFYAQSYQITGSRTYAEQPAVSGRALVSNSAPRARRILLEGKLLCQEDPSNAILELDRLLEGYVGLSIQLHTMWLVVSRLVRYTVQESSTESMLDCRVELICENSMQKRGGSTESGDSDAG</sequence>
<name>A0A8S5TSK2_9CAUD</name>
<proteinExistence type="predicted"/>
<dbReference type="EMBL" id="BK015919">
    <property type="protein sequence ID" value="DAF85196.1"/>
    <property type="molecule type" value="Genomic_DNA"/>
</dbReference>
<protein>
    <submittedName>
        <fullName evidence="1">Uncharacterized protein</fullName>
    </submittedName>
</protein>
<reference evidence="1" key="1">
    <citation type="journal article" date="2021" name="Proc. Natl. Acad. Sci. U.S.A.">
        <title>A Catalog of Tens of Thousands of Viruses from Human Metagenomes Reveals Hidden Associations with Chronic Diseases.</title>
        <authorList>
            <person name="Tisza M.J."/>
            <person name="Buck C.B."/>
        </authorList>
    </citation>
    <scope>NUCLEOTIDE SEQUENCE</scope>
    <source>
        <strain evidence="1">Ctj8j9</strain>
    </source>
</reference>
<evidence type="ECO:0000313" key="1">
    <source>
        <dbReference type="EMBL" id="DAF85196.1"/>
    </source>
</evidence>